<comment type="similarity">
    <text evidence="1">Belongs to the HIBADH-related family.</text>
</comment>
<name>A0ABZ2CEL0_9BACI</name>
<sequence length="287" mass="31321">MDQSIGFVGLGEMGVPMALNLQKSGFQVFAYDINQSIYEKLRQKGIICCDSIKEVAENSDEAVISMVRTAHQTENVIFGEEGIASADKQGLTIIIMSTLETTTVKELDEKVEKMGLHLVDAPVSGGQFGAEAATLSIMTAGAEDIVQKCNRYFQAMGKNIFYFGMECGAGQSAKLANNLIVGINLTGTIEGLRFGQKYSLPKDELLKLISVSTGNSWVVNHWDEVSKWKPDGTLGVLYKDLMAVIMECSKDQFSLPLGALTSSLLIDSMKALQKELDEELNRISVNK</sequence>
<keyword evidence="3" id="KW-0520">NAD</keyword>
<dbReference type="Gene3D" id="1.10.1040.10">
    <property type="entry name" value="N-(1-d-carboxylethyl)-l-norvaline Dehydrogenase, domain 2"/>
    <property type="match status" value="1"/>
</dbReference>
<proteinExistence type="inferred from homology"/>
<dbReference type="PANTHER" id="PTHR43060:SF15">
    <property type="entry name" value="3-HYDROXYISOBUTYRATE DEHYDROGENASE-LIKE 1, MITOCHONDRIAL-RELATED"/>
    <property type="match status" value="1"/>
</dbReference>
<feature type="domain" description="3-hydroxyisobutyrate dehydrogenase-like NAD-binding" evidence="5">
    <location>
        <begin position="168"/>
        <end position="277"/>
    </location>
</feature>
<reference evidence="6 7" key="1">
    <citation type="submission" date="2023-10" db="EMBL/GenBank/DDBJ databases">
        <title>Niallia locisalis sp.nov. isolated from a salt pond sample.</title>
        <authorList>
            <person name="Li X.-J."/>
            <person name="Dong L."/>
        </authorList>
    </citation>
    <scope>NUCLEOTIDE SEQUENCE [LARGE SCALE GENOMIC DNA]</scope>
    <source>
        <strain evidence="6 7">DSM 29761</strain>
    </source>
</reference>
<keyword evidence="7" id="KW-1185">Reference proteome</keyword>
<dbReference type="InterPro" id="IPR013328">
    <property type="entry name" value="6PGD_dom2"/>
</dbReference>
<evidence type="ECO:0000256" key="2">
    <source>
        <dbReference type="ARBA" id="ARBA00023002"/>
    </source>
</evidence>
<dbReference type="GO" id="GO:0016491">
    <property type="term" value="F:oxidoreductase activity"/>
    <property type="evidence" value="ECO:0007669"/>
    <property type="project" value="UniProtKB-KW"/>
</dbReference>
<dbReference type="Pfam" id="PF03446">
    <property type="entry name" value="NAD_binding_2"/>
    <property type="match status" value="1"/>
</dbReference>
<dbReference type="EMBL" id="CP137640">
    <property type="protein sequence ID" value="WVX82155.1"/>
    <property type="molecule type" value="Genomic_DNA"/>
</dbReference>
<dbReference type="InterPro" id="IPR015815">
    <property type="entry name" value="HIBADH-related"/>
</dbReference>
<evidence type="ECO:0000256" key="3">
    <source>
        <dbReference type="ARBA" id="ARBA00023027"/>
    </source>
</evidence>
<dbReference type="SUPFAM" id="SSF48179">
    <property type="entry name" value="6-phosphogluconate dehydrogenase C-terminal domain-like"/>
    <property type="match status" value="1"/>
</dbReference>
<accession>A0ABZ2CEL0</accession>
<dbReference type="SUPFAM" id="SSF51735">
    <property type="entry name" value="NAD(P)-binding Rossmann-fold domains"/>
    <property type="match status" value="1"/>
</dbReference>
<gene>
    <name evidence="6" type="ORF">R4Z09_03815</name>
</gene>
<keyword evidence="2 6" id="KW-0560">Oxidoreductase</keyword>
<dbReference type="Proteomes" id="UP001357223">
    <property type="component" value="Chromosome"/>
</dbReference>
<evidence type="ECO:0000313" key="6">
    <source>
        <dbReference type="EMBL" id="WVX82155.1"/>
    </source>
</evidence>
<dbReference type="InterPro" id="IPR029154">
    <property type="entry name" value="HIBADH-like_NADP-bd"/>
</dbReference>
<dbReference type="PIRSF" id="PIRSF000103">
    <property type="entry name" value="HIBADH"/>
    <property type="match status" value="1"/>
</dbReference>
<protein>
    <submittedName>
        <fullName evidence="6">NAD(P)-dependent oxidoreductase</fullName>
        <ecNumber evidence="6">1.1.-.-</ecNumber>
    </submittedName>
</protein>
<dbReference type="Gene3D" id="3.40.50.720">
    <property type="entry name" value="NAD(P)-binding Rossmann-like Domain"/>
    <property type="match status" value="1"/>
</dbReference>
<dbReference type="InterPro" id="IPR036291">
    <property type="entry name" value="NAD(P)-bd_dom_sf"/>
</dbReference>
<dbReference type="PANTHER" id="PTHR43060">
    <property type="entry name" value="3-HYDROXYISOBUTYRATE DEHYDROGENASE-LIKE 1, MITOCHONDRIAL-RELATED"/>
    <property type="match status" value="1"/>
</dbReference>
<evidence type="ECO:0000259" key="5">
    <source>
        <dbReference type="Pfam" id="PF14833"/>
    </source>
</evidence>
<dbReference type="InterPro" id="IPR008927">
    <property type="entry name" value="6-PGluconate_DH-like_C_sf"/>
</dbReference>
<evidence type="ECO:0000256" key="1">
    <source>
        <dbReference type="ARBA" id="ARBA00009080"/>
    </source>
</evidence>
<dbReference type="EC" id="1.1.-.-" evidence="6"/>
<dbReference type="InterPro" id="IPR002204">
    <property type="entry name" value="3-OH-isobutyrate_DH-rel_CS"/>
</dbReference>
<dbReference type="InterPro" id="IPR006115">
    <property type="entry name" value="6PGDH_NADP-bd"/>
</dbReference>
<evidence type="ECO:0000259" key="4">
    <source>
        <dbReference type="Pfam" id="PF03446"/>
    </source>
</evidence>
<organism evidence="6 7">
    <name type="scientific">Niallia oryzisoli</name>
    <dbReference type="NCBI Taxonomy" id="1737571"/>
    <lineage>
        <taxon>Bacteria</taxon>
        <taxon>Bacillati</taxon>
        <taxon>Bacillota</taxon>
        <taxon>Bacilli</taxon>
        <taxon>Bacillales</taxon>
        <taxon>Bacillaceae</taxon>
        <taxon>Niallia</taxon>
    </lineage>
</organism>
<dbReference type="Pfam" id="PF14833">
    <property type="entry name" value="NAD_binding_11"/>
    <property type="match status" value="1"/>
</dbReference>
<dbReference type="PROSITE" id="PS00895">
    <property type="entry name" value="3_HYDROXYISOBUT_DH"/>
    <property type="match status" value="1"/>
</dbReference>
<feature type="domain" description="6-phosphogluconate dehydrogenase NADP-binding" evidence="4">
    <location>
        <begin position="4"/>
        <end position="164"/>
    </location>
</feature>
<evidence type="ECO:0000313" key="7">
    <source>
        <dbReference type="Proteomes" id="UP001357223"/>
    </source>
</evidence>
<dbReference type="RefSeq" id="WP_338451059.1">
    <property type="nucleotide sequence ID" value="NZ_CP137640.1"/>
</dbReference>